<organism evidence="6 7">
    <name type="scientific">Muricoccus vinaceus</name>
    <dbReference type="NCBI Taxonomy" id="424704"/>
    <lineage>
        <taxon>Bacteria</taxon>
        <taxon>Pseudomonadati</taxon>
        <taxon>Pseudomonadota</taxon>
        <taxon>Alphaproteobacteria</taxon>
        <taxon>Acetobacterales</taxon>
        <taxon>Roseomonadaceae</taxon>
        <taxon>Muricoccus</taxon>
    </lineage>
</organism>
<dbReference type="InterPro" id="IPR006311">
    <property type="entry name" value="TAT_signal"/>
</dbReference>
<feature type="signal peptide" evidence="4">
    <location>
        <begin position="1"/>
        <end position="19"/>
    </location>
</feature>
<evidence type="ECO:0000313" key="6">
    <source>
        <dbReference type="EMBL" id="MFC0388591.1"/>
    </source>
</evidence>
<dbReference type="SUPFAM" id="SSF53850">
    <property type="entry name" value="Periplasmic binding protein-like II"/>
    <property type="match status" value="1"/>
</dbReference>
<dbReference type="Gene3D" id="3.40.190.10">
    <property type="entry name" value="Periplasmic binding protein-like II"/>
    <property type="match status" value="2"/>
</dbReference>
<proteinExistence type="inferred from homology"/>
<evidence type="ECO:0000313" key="7">
    <source>
        <dbReference type="Proteomes" id="UP001589789"/>
    </source>
</evidence>
<keyword evidence="3 4" id="KW-0732">Signal</keyword>
<accession>A0ABV6IY92</accession>
<dbReference type="PANTHER" id="PTHR30024">
    <property type="entry name" value="ALIPHATIC SULFONATES-BINDING PROTEIN-RELATED"/>
    <property type="match status" value="1"/>
</dbReference>
<evidence type="ECO:0000259" key="5">
    <source>
        <dbReference type="Pfam" id="PF09084"/>
    </source>
</evidence>
<comment type="similarity">
    <text evidence="2">Belongs to the bacterial solute-binding protein SsuA/TauA family.</text>
</comment>
<feature type="domain" description="SsuA/THI5-like" evidence="5">
    <location>
        <begin position="44"/>
        <end position="256"/>
    </location>
</feature>
<dbReference type="InterPro" id="IPR015168">
    <property type="entry name" value="SsuA/THI5"/>
</dbReference>
<dbReference type="RefSeq" id="WP_377055146.1">
    <property type="nucleotide sequence ID" value="NZ_JBHLVZ010000084.1"/>
</dbReference>
<protein>
    <submittedName>
        <fullName evidence="6">ABC transporter substrate-binding protein</fullName>
    </submittedName>
</protein>
<dbReference type="Pfam" id="PF09084">
    <property type="entry name" value="NMT1"/>
    <property type="match status" value="1"/>
</dbReference>
<feature type="chain" id="PRO_5046869999" evidence="4">
    <location>
        <begin position="20"/>
        <end position="326"/>
    </location>
</feature>
<evidence type="ECO:0000256" key="4">
    <source>
        <dbReference type="SAM" id="SignalP"/>
    </source>
</evidence>
<dbReference type="EMBL" id="JBHLVZ010000084">
    <property type="protein sequence ID" value="MFC0388591.1"/>
    <property type="molecule type" value="Genomic_DNA"/>
</dbReference>
<comment type="subcellular location">
    <subcellularLocation>
        <location evidence="1">Periplasm</location>
    </subcellularLocation>
</comment>
<keyword evidence="7" id="KW-1185">Reference proteome</keyword>
<dbReference type="PROSITE" id="PS51318">
    <property type="entry name" value="TAT"/>
    <property type="match status" value="1"/>
</dbReference>
<name>A0ABV6IY92_9PROT</name>
<reference evidence="6 7" key="1">
    <citation type="submission" date="2024-09" db="EMBL/GenBank/DDBJ databases">
        <authorList>
            <person name="Sun Q."/>
            <person name="Mori K."/>
        </authorList>
    </citation>
    <scope>NUCLEOTIDE SEQUENCE [LARGE SCALE GENOMIC DNA]</scope>
    <source>
        <strain evidence="6 7">CCM 7468</strain>
    </source>
</reference>
<sequence>MTEFTRRAALGATMGGALALPLAAPALRAQALTKMRVSVIPVLDVAPLHAAIAQNYFAAEGIEVDTSSTAGGATGLPGLVAGQYRVTFSNTVSALLGVREGLDFRFISGAARSLAQPPDTMAILVRKGSGITTGKQLEGKRVASNTRNNIVWLRGMAWIDKTGGDFKRVTTVEVPFPQMADALAGGQIDAGLFSEPFVTSALETHGDKLERIGWIIQETAPSSSIAQYVAMKEDLDKNGEVFERFVRALHRGTDWVNAAAGKPELLQLVANFTRVPLERLQKVAFTAYPKEVTTAEIAEMIATMTKFGLGGRYPAPAELIFRTAKA</sequence>
<evidence type="ECO:0000256" key="3">
    <source>
        <dbReference type="ARBA" id="ARBA00022729"/>
    </source>
</evidence>
<gene>
    <name evidence="6" type="ORF">ACFFIC_24050</name>
</gene>
<evidence type="ECO:0000256" key="2">
    <source>
        <dbReference type="ARBA" id="ARBA00010742"/>
    </source>
</evidence>
<evidence type="ECO:0000256" key="1">
    <source>
        <dbReference type="ARBA" id="ARBA00004418"/>
    </source>
</evidence>
<comment type="caution">
    <text evidence="6">The sequence shown here is derived from an EMBL/GenBank/DDBJ whole genome shotgun (WGS) entry which is preliminary data.</text>
</comment>
<dbReference type="PANTHER" id="PTHR30024:SF47">
    <property type="entry name" value="TAURINE-BINDING PERIPLASMIC PROTEIN"/>
    <property type="match status" value="1"/>
</dbReference>
<dbReference type="Proteomes" id="UP001589789">
    <property type="component" value="Unassembled WGS sequence"/>
</dbReference>